<comment type="caution">
    <text evidence="3">The sequence shown here is derived from an EMBL/GenBank/DDBJ whole genome shotgun (WGS) entry which is preliminary data.</text>
</comment>
<feature type="transmembrane region" description="Helical" evidence="2">
    <location>
        <begin position="12"/>
        <end position="31"/>
    </location>
</feature>
<accession>A0A9P6GMH9</accession>
<evidence type="ECO:0000256" key="1">
    <source>
        <dbReference type="SAM" id="MobiDB-lite"/>
    </source>
</evidence>
<evidence type="ECO:0000256" key="2">
    <source>
        <dbReference type="SAM" id="Phobius"/>
    </source>
</evidence>
<proteinExistence type="predicted"/>
<gene>
    <name evidence="3" type="ORF">PMIN01_03254</name>
</gene>
<dbReference type="AlphaFoldDB" id="A0A9P6GMH9"/>
<dbReference type="OrthoDB" id="5428081at2759"/>
<reference evidence="3" key="1">
    <citation type="journal article" date="2020" name="Mol. Plant Microbe Interact.">
        <title>Genome Sequence of the Biocontrol Agent Coniothyrium minitans strain Conio (IMI 134523).</title>
        <authorList>
            <person name="Patel D."/>
            <person name="Shittu T.A."/>
            <person name="Baroncelli R."/>
            <person name="Muthumeenakshi S."/>
            <person name="Osborne T.H."/>
            <person name="Janganan T.K."/>
            <person name="Sreenivasaprasad S."/>
        </authorList>
    </citation>
    <scope>NUCLEOTIDE SEQUENCE</scope>
    <source>
        <strain evidence="3">Conio</strain>
    </source>
</reference>
<sequence>MAAPQAVQAVRRWILTGSVAAITVTGALYGADLKSSYEKTQTQRRNAAISADDRIAQYQSLIEEWERTKNELERKLENFQAKKRGEQVGENNRRSSPR</sequence>
<evidence type="ECO:0000313" key="3">
    <source>
        <dbReference type="EMBL" id="KAF9737971.1"/>
    </source>
</evidence>
<dbReference type="Proteomes" id="UP000756921">
    <property type="component" value="Unassembled WGS sequence"/>
</dbReference>
<feature type="compositionally biased region" description="Basic and acidic residues" evidence="1">
    <location>
        <begin position="83"/>
        <end position="98"/>
    </location>
</feature>
<organism evidence="3 4">
    <name type="scientific">Paraphaeosphaeria minitans</name>
    <dbReference type="NCBI Taxonomy" id="565426"/>
    <lineage>
        <taxon>Eukaryota</taxon>
        <taxon>Fungi</taxon>
        <taxon>Dikarya</taxon>
        <taxon>Ascomycota</taxon>
        <taxon>Pezizomycotina</taxon>
        <taxon>Dothideomycetes</taxon>
        <taxon>Pleosporomycetidae</taxon>
        <taxon>Pleosporales</taxon>
        <taxon>Massarineae</taxon>
        <taxon>Didymosphaeriaceae</taxon>
        <taxon>Paraphaeosphaeria</taxon>
    </lineage>
</organism>
<feature type="region of interest" description="Disordered" evidence="1">
    <location>
        <begin position="76"/>
        <end position="98"/>
    </location>
</feature>
<dbReference type="EMBL" id="WJXW01000003">
    <property type="protein sequence ID" value="KAF9737971.1"/>
    <property type="molecule type" value="Genomic_DNA"/>
</dbReference>
<keyword evidence="2" id="KW-0472">Membrane</keyword>
<protein>
    <submittedName>
        <fullName evidence="3">Uncharacterized protein</fullName>
    </submittedName>
</protein>
<evidence type="ECO:0000313" key="4">
    <source>
        <dbReference type="Proteomes" id="UP000756921"/>
    </source>
</evidence>
<name>A0A9P6GMH9_9PLEO</name>
<keyword evidence="2" id="KW-1133">Transmembrane helix</keyword>
<keyword evidence="4" id="KW-1185">Reference proteome</keyword>
<keyword evidence="2" id="KW-0812">Transmembrane</keyword>